<evidence type="ECO:0000256" key="1">
    <source>
        <dbReference type="SAM" id="MobiDB-lite"/>
    </source>
</evidence>
<evidence type="ECO:0000256" key="2">
    <source>
        <dbReference type="SAM" id="SignalP"/>
    </source>
</evidence>
<dbReference type="Proteomes" id="UP001526246">
    <property type="component" value="Unassembled WGS sequence"/>
</dbReference>
<name>A0ABT3JBG3_9SPHN</name>
<organism evidence="3 4">
    <name type="scientific">Sphingomonas arvum</name>
    <dbReference type="NCBI Taxonomy" id="2992113"/>
    <lineage>
        <taxon>Bacteria</taxon>
        <taxon>Pseudomonadati</taxon>
        <taxon>Pseudomonadota</taxon>
        <taxon>Alphaproteobacteria</taxon>
        <taxon>Sphingomonadales</taxon>
        <taxon>Sphingomonadaceae</taxon>
        <taxon>Sphingomonas</taxon>
    </lineage>
</organism>
<feature type="signal peptide" evidence="2">
    <location>
        <begin position="1"/>
        <end position="20"/>
    </location>
</feature>
<keyword evidence="2" id="KW-0732">Signal</keyword>
<protein>
    <submittedName>
        <fullName evidence="3">Tetratricopeptide repeat protein</fullName>
    </submittedName>
</protein>
<dbReference type="RefSeq" id="WP_264880157.1">
    <property type="nucleotide sequence ID" value="NZ_JAPDOB010000001.1"/>
</dbReference>
<dbReference type="InterPro" id="IPR019734">
    <property type="entry name" value="TPR_rpt"/>
</dbReference>
<sequence>MRTLLASAAFTLLLAGPAVAQRQPTPEQRVERLERQVRQIQGRVFPNGQPASTAGLADDPAASQVVVTALSNRLDNIERSLTQITRVNEENANRISTMEAELARLRADSDQRLRTLETAAPAAPAAGADTGGSRDTAPAATDRPRPAPATQASTAPVKTGDPNADAEAAYDVGYQLWQQKKYDQAIAALRAMTSSFPNHRRVSWANNLIGRSLLDKGDYRPAAEALLANYRGNPRGERAPDSLYYLGQALVGLKQSSQACKAYAELEEVYGDRMRPDLKTLLPGAKSRAGCR</sequence>
<feature type="region of interest" description="Disordered" evidence="1">
    <location>
        <begin position="119"/>
        <end position="164"/>
    </location>
</feature>
<keyword evidence="4" id="KW-1185">Reference proteome</keyword>
<accession>A0ABT3JBG3</accession>
<feature type="chain" id="PRO_5045485221" evidence="2">
    <location>
        <begin position="21"/>
        <end position="292"/>
    </location>
</feature>
<dbReference type="EMBL" id="JAPDOB010000001">
    <property type="protein sequence ID" value="MCW3796400.1"/>
    <property type="molecule type" value="Genomic_DNA"/>
</dbReference>
<dbReference type="InterPro" id="IPR011990">
    <property type="entry name" value="TPR-like_helical_dom_sf"/>
</dbReference>
<dbReference type="Pfam" id="PF13174">
    <property type="entry name" value="TPR_6"/>
    <property type="match status" value="2"/>
</dbReference>
<reference evidence="3 4" key="1">
    <citation type="submission" date="2022-10" db="EMBL/GenBank/DDBJ databases">
        <title>Sphingomonas sp.</title>
        <authorList>
            <person name="Jin C."/>
        </authorList>
    </citation>
    <scope>NUCLEOTIDE SEQUENCE [LARGE SCALE GENOMIC DNA]</scope>
    <source>
        <strain evidence="3 4">BN140010</strain>
    </source>
</reference>
<gene>
    <name evidence="3" type="ORF">OMW55_01060</name>
</gene>
<evidence type="ECO:0000313" key="4">
    <source>
        <dbReference type="Proteomes" id="UP001526246"/>
    </source>
</evidence>
<dbReference type="Gene3D" id="1.25.40.10">
    <property type="entry name" value="Tetratricopeptide repeat domain"/>
    <property type="match status" value="1"/>
</dbReference>
<dbReference type="SUPFAM" id="SSF48452">
    <property type="entry name" value="TPR-like"/>
    <property type="match status" value="1"/>
</dbReference>
<proteinExistence type="predicted"/>
<evidence type="ECO:0000313" key="3">
    <source>
        <dbReference type="EMBL" id="MCW3796400.1"/>
    </source>
</evidence>
<feature type="compositionally biased region" description="Low complexity" evidence="1">
    <location>
        <begin position="119"/>
        <end position="141"/>
    </location>
</feature>
<comment type="caution">
    <text evidence="3">The sequence shown here is derived from an EMBL/GenBank/DDBJ whole genome shotgun (WGS) entry which is preliminary data.</text>
</comment>